<evidence type="ECO:0000256" key="2">
    <source>
        <dbReference type="SAM" id="Phobius"/>
    </source>
</evidence>
<evidence type="ECO:0000313" key="4">
    <source>
        <dbReference type="Proteomes" id="UP001500326"/>
    </source>
</evidence>
<evidence type="ECO:0000313" key="3">
    <source>
        <dbReference type="EMBL" id="GAA1986639.1"/>
    </source>
</evidence>
<proteinExistence type="predicted"/>
<feature type="transmembrane region" description="Helical" evidence="2">
    <location>
        <begin position="119"/>
        <end position="140"/>
    </location>
</feature>
<name>A0ABN2SHH8_9MICO</name>
<dbReference type="RefSeq" id="WP_344061524.1">
    <property type="nucleotide sequence ID" value="NZ_BAAAOH010000001.1"/>
</dbReference>
<reference evidence="3 4" key="1">
    <citation type="journal article" date="2019" name="Int. J. Syst. Evol. Microbiol.">
        <title>The Global Catalogue of Microorganisms (GCM) 10K type strain sequencing project: providing services to taxonomists for standard genome sequencing and annotation.</title>
        <authorList>
            <consortium name="The Broad Institute Genomics Platform"/>
            <consortium name="The Broad Institute Genome Sequencing Center for Infectious Disease"/>
            <person name="Wu L."/>
            <person name="Ma J."/>
        </authorList>
    </citation>
    <scope>NUCLEOTIDE SEQUENCE [LARGE SCALE GENOMIC DNA]</scope>
    <source>
        <strain evidence="3 4">JCM 14902</strain>
    </source>
</reference>
<comment type="caution">
    <text evidence="3">The sequence shown here is derived from an EMBL/GenBank/DDBJ whole genome shotgun (WGS) entry which is preliminary data.</text>
</comment>
<organism evidence="3 4">
    <name type="scientific">Microbacterium pumilum</name>
    <dbReference type="NCBI Taxonomy" id="344165"/>
    <lineage>
        <taxon>Bacteria</taxon>
        <taxon>Bacillati</taxon>
        <taxon>Actinomycetota</taxon>
        <taxon>Actinomycetes</taxon>
        <taxon>Micrococcales</taxon>
        <taxon>Microbacteriaceae</taxon>
        <taxon>Microbacterium</taxon>
    </lineage>
</organism>
<evidence type="ECO:0000256" key="1">
    <source>
        <dbReference type="SAM" id="MobiDB-lite"/>
    </source>
</evidence>
<keyword evidence="2" id="KW-0472">Membrane</keyword>
<sequence length="261" mass="28211">MDGSTHRSDADRELSELRERAYGPDPDIDVDPAALVRLRELEAAHSTDPGSHWGYSSMTESAASASVPLTITIADTPAAPHRVATEPPRHTDAVPSAPVKNSRIRSIWQRATATSRSRFAWAASALIVVSVVATALFVAAPRPDATLHRTAARADTQVLGLVAQDTPWLEIDAAHLRAYGSFLGLEIWSGTDAFDSPCLIAVNRANDTVSEARCVPAAAELIMDIASFGDDFDGLRREGIVRFIYRDDRVDAYVYLMPGAD</sequence>
<feature type="compositionally biased region" description="Basic and acidic residues" evidence="1">
    <location>
        <begin position="1"/>
        <end position="22"/>
    </location>
</feature>
<keyword evidence="2" id="KW-1133">Transmembrane helix</keyword>
<dbReference type="Proteomes" id="UP001500326">
    <property type="component" value="Unassembled WGS sequence"/>
</dbReference>
<keyword evidence="2" id="KW-0812">Transmembrane</keyword>
<feature type="region of interest" description="Disordered" evidence="1">
    <location>
        <begin position="1"/>
        <end position="28"/>
    </location>
</feature>
<gene>
    <name evidence="3" type="ORF">GCM10009777_20940</name>
</gene>
<dbReference type="EMBL" id="BAAAOH010000001">
    <property type="protein sequence ID" value="GAA1986639.1"/>
    <property type="molecule type" value="Genomic_DNA"/>
</dbReference>
<protein>
    <submittedName>
        <fullName evidence="3">Uncharacterized protein</fullName>
    </submittedName>
</protein>
<keyword evidence="4" id="KW-1185">Reference proteome</keyword>
<accession>A0ABN2SHH8</accession>